<feature type="compositionally biased region" description="Low complexity" evidence="1">
    <location>
        <begin position="109"/>
        <end position="123"/>
    </location>
</feature>
<dbReference type="Proteomes" id="UP000013776">
    <property type="component" value="Unassembled WGS sequence"/>
</dbReference>
<keyword evidence="2" id="KW-1133">Transmembrane helix</keyword>
<comment type="caution">
    <text evidence="3">The sequence shown here is derived from an EMBL/GenBank/DDBJ whole genome shotgun (WGS) entry which is preliminary data.</text>
</comment>
<keyword evidence="2" id="KW-0472">Membrane</keyword>
<proteinExistence type="predicted"/>
<accession>R4XCP4</accession>
<keyword evidence="2" id="KW-0812">Transmembrane</keyword>
<feature type="region of interest" description="Disordered" evidence="1">
    <location>
        <begin position="1"/>
        <end position="37"/>
    </location>
</feature>
<feature type="transmembrane region" description="Helical" evidence="2">
    <location>
        <begin position="147"/>
        <end position="174"/>
    </location>
</feature>
<dbReference type="VEuPathDB" id="FungiDB:TAPDE_003615"/>
<evidence type="ECO:0000256" key="1">
    <source>
        <dbReference type="SAM" id="MobiDB-lite"/>
    </source>
</evidence>
<evidence type="ECO:0000313" key="3">
    <source>
        <dbReference type="EMBL" id="CCG83393.1"/>
    </source>
</evidence>
<keyword evidence="4" id="KW-1185">Reference proteome</keyword>
<protein>
    <submittedName>
        <fullName evidence="3">Uncharacterized protein</fullName>
    </submittedName>
</protein>
<evidence type="ECO:0000313" key="4">
    <source>
        <dbReference type="Proteomes" id="UP000013776"/>
    </source>
</evidence>
<name>R4XCP4_TAPDE</name>
<dbReference type="EMBL" id="CAHR02000143">
    <property type="protein sequence ID" value="CCG83393.1"/>
    <property type="molecule type" value="Genomic_DNA"/>
</dbReference>
<sequence>MAKKQGQKVQISYPAPVHSTDIKVSTAPPPPAPPEIVTGAREKDIAAGLPSYSPRPTSLMLNTPATSKSHFSWNSIGGGLGGGGGGDDDDDNGGRKGGFKGSRTELRYSTIDRPSSTSSSRTTALFSESSSPLPAFLPGRVSDGANVMVVVAGAVSFIVVVGIVMLILISYGVVAKPDMSMLDLKHD</sequence>
<organism evidence="3 4">
    <name type="scientific">Taphrina deformans (strain PYCC 5710 / ATCC 11124 / CBS 356.35 / IMI 108563 / JCM 9778 / NBRC 8474)</name>
    <name type="common">Peach leaf curl fungus</name>
    <name type="synonym">Lalaria deformans</name>
    <dbReference type="NCBI Taxonomy" id="1097556"/>
    <lineage>
        <taxon>Eukaryota</taxon>
        <taxon>Fungi</taxon>
        <taxon>Dikarya</taxon>
        <taxon>Ascomycota</taxon>
        <taxon>Taphrinomycotina</taxon>
        <taxon>Taphrinomycetes</taxon>
        <taxon>Taphrinales</taxon>
        <taxon>Taphrinaceae</taxon>
        <taxon>Taphrina</taxon>
    </lineage>
</organism>
<gene>
    <name evidence="3" type="ORF">TAPDE_003615</name>
</gene>
<dbReference type="AlphaFoldDB" id="R4XCP4"/>
<reference evidence="3 4" key="1">
    <citation type="journal article" date="2013" name="MBio">
        <title>Genome sequencing of the plant pathogen Taphrina deformans, the causal agent of peach leaf curl.</title>
        <authorList>
            <person name="Cisse O.H."/>
            <person name="Almeida J.M.G.C.F."/>
            <person name="Fonseca A."/>
            <person name="Kumar A.A."/>
            <person name="Salojaervi J."/>
            <person name="Overmyer K."/>
            <person name="Hauser P.M."/>
            <person name="Pagni M."/>
        </authorList>
    </citation>
    <scope>NUCLEOTIDE SEQUENCE [LARGE SCALE GENOMIC DNA]</scope>
    <source>
        <strain evidence="4">PYCC 5710 / ATCC 11124 / CBS 356.35 / IMI 108563 / JCM 9778 / NBRC 8474</strain>
    </source>
</reference>
<feature type="region of interest" description="Disordered" evidence="1">
    <location>
        <begin position="72"/>
        <end position="125"/>
    </location>
</feature>
<feature type="compositionally biased region" description="Gly residues" evidence="1">
    <location>
        <begin position="76"/>
        <end position="85"/>
    </location>
</feature>
<evidence type="ECO:0000256" key="2">
    <source>
        <dbReference type="SAM" id="Phobius"/>
    </source>
</evidence>